<evidence type="ECO:0000256" key="2">
    <source>
        <dbReference type="SAM" id="SignalP"/>
    </source>
</evidence>
<gene>
    <name evidence="3" type="ORF">PBIL07802_LOCUS30482</name>
</gene>
<feature type="repeat" description="RCC1" evidence="1">
    <location>
        <begin position="315"/>
        <end position="373"/>
    </location>
</feature>
<dbReference type="Pfam" id="PF00415">
    <property type="entry name" value="RCC1"/>
    <property type="match status" value="2"/>
</dbReference>
<feature type="chain" id="PRO_5031392921" description="Regulator of chromosome condensation" evidence="2">
    <location>
        <begin position="23"/>
        <end position="502"/>
    </location>
</feature>
<evidence type="ECO:0008006" key="4">
    <source>
        <dbReference type="Google" id="ProtNLM"/>
    </source>
</evidence>
<protein>
    <recommendedName>
        <fullName evidence="4">Regulator of chromosome condensation</fullName>
    </recommendedName>
</protein>
<dbReference type="PANTHER" id="PTHR45982:SF1">
    <property type="entry name" value="REGULATOR OF CHROMOSOME CONDENSATION"/>
    <property type="match status" value="1"/>
</dbReference>
<dbReference type="SUPFAM" id="SSF50985">
    <property type="entry name" value="RCC1/BLIP-II"/>
    <property type="match status" value="1"/>
</dbReference>
<dbReference type="AlphaFoldDB" id="A0A7S3GJ78"/>
<dbReference type="PROSITE" id="PS50012">
    <property type="entry name" value="RCC1_3"/>
    <property type="match status" value="6"/>
</dbReference>
<organism evidence="3">
    <name type="scientific">Palpitomonas bilix</name>
    <dbReference type="NCBI Taxonomy" id="652834"/>
    <lineage>
        <taxon>Eukaryota</taxon>
        <taxon>Eukaryota incertae sedis</taxon>
    </lineage>
</organism>
<feature type="repeat" description="RCC1" evidence="1">
    <location>
        <begin position="154"/>
        <end position="205"/>
    </location>
</feature>
<feature type="repeat" description="RCC1" evidence="1">
    <location>
        <begin position="44"/>
        <end position="101"/>
    </location>
</feature>
<name>A0A7S3GJ78_9EUKA</name>
<dbReference type="EMBL" id="HBIB01046368">
    <property type="protein sequence ID" value="CAE0268134.1"/>
    <property type="molecule type" value="Transcribed_RNA"/>
</dbReference>
<reference evidence="3" key="1">
    <citation type="submission" date="2021-01" db="EMBL/GenBank/DDBJ databases">
        <authorList>
            <person name="Corre E."/>
            <person name="Pelletier E."/>
            <person name="Niang G."/>
            <person name="Scheremetjew M."/>
            <person name="Finn R."/>
            <person name="Kale V."/>
            <person name="Holt S."/>
            <person name="Cochrane G."/>
            <person name="Meng A."/>
            <person name="Brown T."/>
            <person name="Cohen L."/>
        </authorList>
    </citation>
    <scope>NUCLEOTIDE SEQUENCE</scope>
    <source>
        <strain evidence="3">NIES-2562</strain>
    </source>
</reference>
<dbReference type="PROSITE" id="PS00626">
    <property type="entry name" value="RCC1_2"/>
    <property type="match status" value="1"/>
</dbReference>
<dbReference type="GO" id="GO:0005085">
    <property type="term" value="F:guanyl-nucleotide exchange factor activity"/>
    <property type="evidence" value="ECO:0007669"/>
    <property type="project" value="TreeGrafter"/>
</dbReference>
<dbReference type="InterPro" id="IPR051553">
    <property type="entry name" value="Ran_GTPase-activating"/>
</dbReference>
<dbReference type="GO" id="GO:0005737">
    <property type="term" value="C:cytoplasm"/>
    <property type="evidence" value="ECO:0007669"/>
    <property type="project" value="TreeGrafter"/>
</dbReference>
<dbReference type="InterPro" id="IPR000408">
    <property type="entry name" value="Reg_chr_condens"/>
</dbReference>
<feature type="repeat" description="RCC1" evidence="1">
    <location>
        <begin position="257"/>
        <end position="314"/>
    </location>
</feature>
<feature type="repeat" description="RCC1" evidence="1">
    <location>
        <begin position="206"/>
        <end position="256"/>
    </location>
</feature>
<dbReference type="PRINTS" id="PR00633">
    <property type="entry name" value="RCCNDNSATION"/>
</dbReference>
<dbReference type="PANTHER" id="PTHR45982">
    <property type="entry name" value="REGULATOR OF CHROMOSOME CONDENSATION"/>
    <property type="match status" value="1"/>
</dbReference>
<proteinExistence type="predicted"/>
<dbReference type="Gene3D" id="2.130.10.30">
    <property type="entry name" value="Regulator of chromosome condensation 1/beta-lactamase-inhibitor protein II"/>
    <property type="match status" value="2"/>
</dbReference>
<evidence type="ECO:0000256" key="1">
    <source>
        <dbReference type="PROSITE-ProRule" id="PRU00235"/>
    </source>
</evidence>
<accession>A0A7S3GJ78</accession>
<dbReference type="InterPro" id="IPR009091">
    <property type="entry name" value="RCC1/BLIP-II"/>
</dbReference>
<keyword evidence="2" id="KW-0732">Signal</keyword>
<evidence type="ECO:0000313" key="3">
    <source>
        <dbReference type="EMBL" id="CAE0268134.1"/>
    </source>
</evidence>
<dbReference type="Pfam" id="PF13540">
    <property type="entry name" value="RCC1_2"/>
    <property type="match status" value="2"/>
</dbReference>
<feature type="signal peptide" evidence="2">
    <location>
        <begin position="1"/>
        <end position="22"/>
    </location>
</feature>
<sequence length="502" mass="53669">MRCYAFYLYVFALFSLYYQCNGWTKREGTFQQGAIYAFQGRRSRSIVGWGGNEQGQVGVSKGAAVTSRNVSVPTSLPPFGGGVLVEAIEAGAQHTIMLTSTGTVYSTGSNKYGQLGVCGPTKLTSFRAVPLNEVARPVSVAASLHGGGVVTETGSVVVWGRNDRGQLGLGTTSSLCQPSEVTLPAGCFATSLHLSESHGLVVCKDGAVTVWGENEYGELGVNDRFARVTPTLLSLPQEYVLNAAVGHFHTILLTAKGNVYTAGSNLRGQLCRPAVDLSTQFEVVELSTIVELSQSGFVTDVAAGLYHTVVLTDEGDVFSCGDNKRGQLGTGYRDMHPKSTPIRMDFRTPPSVSSPIVVAIRAVGYRTLLLTDRHELMYAGESFGYKPVTSSTQSIPALVYSVDRADASIVSVFAAGLSHAFVVQDEGTFVKCGVNRYGLAVCGDSVVDLPNDVHKWETAEVRWDDTKGRSLRQVQKKPEALHDPSTAPSGGYAGFKYIFALA</sequence>
<feature type="repeat" description="RCC1" evidence="1">
    <location>
        <begin position="102"/>
        <end position="153"/>
    </location>
</feature>